<accession>A0A0N8PSR9</accession>
<name>A0A0N8PSR9_9CHLR</name>
<proteinExistence type="predicted"/>
<evidence type="ECO:0000313" key="2">
    <source>
        <dbReference type="Proteomes" id="UP000050509"/>
    </source>
</evidence>
<keyword evidence="2" id="KW-1185">Reference proteome</keyword>
<protein>
    <submittedName>
        <fullName evidence="1">Uncharacterized protein</fullName>
    </submittedName>
</protein>
<dbReference type="SUPFAM" id="SSF49493">
    <property type="entry name" value="HSP40/DnaJ peptide-binding domain"/>
    <property type="match status" value="1"/>
</dbReference>
<dbReference type="EMBL" id="LJCR01000245">
    <property type="protein sequence ID" value="KPV53493.1"/>
    <property type="molecule type" value="Genomic_DNA"/>
</dbReference>
<dbReference type="AlphaFoldDB" id="A0A0N8PSR9"/>
<dbReference type="GO" id="GO:0051082">
    <property type="term" value="F:unfolded protein binding"/>
    <property type="evidence" value="ECO:0007669"/>
    <property type="project" value="InterPro"/>
</dbReference>
<evidence type="ECO:0000313" key="1">
    <source>
        <dbReference type="EMBL" id="KPV53493.1"/>
    </source>
</evidence>
<comment type="caution">
    <text evidence="1">The sequence shown here is derived from an EMBL/GenBank/DDBJ whole genome shotgun (WGS) entry which is preliminary data.</text>
</comment>
<dbReference type="InterPro" id="IPR008971">
    <property type="entry name" value="HSP40/DnaJ_pept-bd"/>
</dbReference>
<reference evidence="1 2" key="1">
    <citation type="submission" date="2015-09" db="EMBL/GenBank/DDBJ databases">
        <title>Draft genome sequence of Kouleothrix aurantiaca JCM 19913.</title>
        <authorList>
            <person name="Hemp J."/>
        </authorList>
    </citation>
    <scope>NUCLEOTIDE SEQUENCE [LARGE SCALE GENOMIC DNA]</scope>
    <source>
        <strain evidence="1 2">COM-B</strain>
    </source>
</reference>
<dbReference type="Proteomes" id="UP000050509">
    <property type="component" value="Unassembled WGS sequence"/>
</dbReference>
<dbReference type="Gene3D" id="2.60.260.20">
    <property type="entry name" value="Urease metallochaperone UreE, N-terminal domain"/>
    <property type="match status" value="1"/>
</dbReference>
<sequence>MQKNFSNDGPSGYRPIYERTMRQGGSLVSVPTLHCNWLAGDVVYPITISPAEVESGTRHRAQFHTASGEPYSVAIDLAPGTAHGTQIVIVGAGGPAREGNGRGDLIVLVLVGA</sequence>
<organism evidence="1 2">
    <name type="scientific">Kouleothrix aurantiaca</name>
    <dbReference type="NCBI Taxonomy" id="186479"/>
    <lineage>
        <taxon>Bacteria</taxon>
        <taxon>Bacillati</taxon>
        <taxon>Chloroflexota</taxon>
        <taxon>Chloroflexia</taxon>
        <taxon>Chloroflexales</taxon>
        <taxon>Roseiflexineae</taxon>
        <taxon>Roseiflexaceae</taxon>
        <taxon>Kouleothrix</taxon>
    </lineage>
</organism>
<gene>
    <name evidence="1" type="ORF">SE17_09350</name>
</gene>
<dbReference type="GO" id="GO:0006457">
    <property type="term" value="P:protein folding"/>
    <property type="evidence" value="ECO:0007669"/>
    <property type="project" value="InterPro"/>
</dbReference>